<gene>
    <name evidence="1" type="ORF">H1R19_22675</name>
</gene>
<organism evidence="1 2">
    <name type="scientific">Gordonia jinghuaiqii</name>
    <dbReference type="NCBI Taxonomy" id="2758710"/>
    <lineage>
        <taxon>Bacteria</taxon>
        <taxon>Bacillati</taxon>
        <taxon>Actinomycetota</taxon>
        <taxon>Actinomycetes</taxon>
        <taxon>Mycobacteriales</taxon>
        <taxon>Gordoniaceae</taxon>
        <taxon>Gordonia</taxon>
    </lineage>
</organism>
<dbReference type="KEGG" id="gji:H1R19_22675"/>
<keyword evidence="2" id="KW-1185">Reference proteome</keyword>
<dbReference type="AlphaFoldDB" id="A0A7D7LY08"/>
<proteinExistence type="predicted"/>
<dbReference type="Proteomes" id="UP000515663">
    <property type="component" value="Chromosome"/>
</dbReference>
<sequence length="173" mass="19313">MTAPIVQQLDSRKLLAFTDGFRVGERVVRTPDGKALPEDADTSFTGPFYQLSRDYFLVRSSNLLQVFDMNTGKPVIDRRGEDVESLDLRGVKLFDDRLFLHSTSSAGVDTKTIIGLPSQNELATSWSAIPYADLEGWTLTSSNCMSAELVIEHCDDMQLVKDVDGRYPPFSEQ</sequence>
<dbReference type="EMBL" id="CP059491">
    <property type="protein sequence ID" value="QMT01576.1"/>
    <property type="molecule type" value="Genomic_DNA"/>
</dbReference>
<evidence type="ECO:0000313" key="1">
    <source>
        <dbReference type="EMBL" id="QMT01576.1"/>
    </source>
</evidence>
<name>A0A7D7LY08_9ACTN</name>
<reference evidence="2" key="1">
    <citation type="submission" date="2020-07" db="EMBL/GenBank/DDBJ databases">
        <title>novel species isolated from the respiratory tract of Marmot.</title>
        <authorList>
            <person name="Zhang G."/>
        </authorList>
    </citation>
    <scope>NUCLEOTIDE SEQUENCE [LARGE SCALE GENOMIC DNA]</scope>
    <source>
        <strain evidence="2">686</strain>
    </source>
</reference>
<accession>A0A7D7LY08</accession>
<dbReference type="RefSeq" id="WP_219850232.1">
    <property type="nucleotide sequence ID" value="NZ_CP059491.1"/>
</dbReference>
<evidence type="ECO:0000313" key="2">
    <source>
        <dbReference type="Proteomes" id="UP000515663"/>
    </source>
</evidence>
<protein>
    <submittedName>
        <fullName evidence="1">Uncharacterized protein</fullName>
    </submittedName>
</protein>